<dbReference type="Proteomes" id="UP000551127">
    <property type="component" value="Unassembled WGS sequence"/>
</dbReference>
<feature type="non-terminal residue" evidence="10">
    <location>
        <position position="1"/>
    </location>
</feature>
<evidence type="ECO:0000256" key="1">
    <source>
        <dbReference type="ARBA" id="ARBA00004323"/>
    </source>
</evidence>
<evidence type="ECO:0000256" key="5">
    <source>
        <dbReference type="ARBA" id="ARBA00022692"/>
    </source>
</evidence>
<dbReference type="OrthoDB" id="5512589at2759"/>
<keyword evidence="5" id="KW-0812">Transmembrane</keyword>
<evidence type="ECO:0000256" key="7">
    <source>
        <dbReference type="ARBA" id="ARBA00022989"/>
    </source>
</evidence>
<keyword evidence="3 10" id="KW-0328">Glycosyltransferase</keyword>
<accession>A0A7K4YPI8</accession>
<evidence type="ECO:0000256" key="8">
    <source>
        <dbReference type="ARBA" id="ARBA00023034"/>
    </source>
</evidence>
<comment type="similarity">
    <text evidence="2">Belongs to the glycosyltransferase 31 family.</text>
</comment>
<dbReference type="EMBL" id="VYZL01002991">
    <property type="protein sequence ID" value="NWR60856.1"/>
    <property type="molecule type" value="Genomic_DNA"/>
</dbReference>
<sequence length="74" mass="8135">PDKCRHRRPFLVLLVATEPADTAGRSAIRQTWGNESGVPGVEVVRLFLLGVHPVFGPALRPVLDEESRLHGDLL</sequence>
<feature type="non-terminal residue" evidence="10">
    <location>
        <position position="74"/>
    </location>
</feature>
<dbReference type="AlphaFoldDB" id="A0A7K4YPI8"/>
<evidence type="ECO:0000256" key="3">
    <source>
        <dbReference type="ARBA" id="ARBA00022676"/>
    </source>
</evidence>
<comment type="subcellular location">
    <subcellularLocation>
        <location evidence="1">Golgi apparatus membrane</location>
        <topology evidence="1">Single-pass type II membrane protein</topology>
    </subcellularLocation>
</comment>
<evidence type="ECO:0000256" key="6">
    <source>
        <dbReference type="ARBA" id="ARBA00022968"/>
    </source>
</evidence>
<protein>
    <submittedName>
        <fullName evidence="10">B3GT2 galactosyltransferase</fullName>
    </submittedName>
</protein>
<keyword evidence="4 10" id="KW-0808">Transferase</keyword>
<keyword evidence="9" id="KW-0472">Membrane</keyword>
<evidence type="ECO:0000256" key="2">
    <source>
        <dbReference type="ARBA" id="ARBA00008661"/>
    </source>
</evidence>
<gene>
    <name evidence="10" type="primary">B3galt2_0</name>
    <name evidence="10" type="ORF">BUCABY_R15471</name>
</gene>
<keyword evidence="8" id="KW-0333">Golgi apparatus</keyword>
<keyword evidence="6" id="KW-0735">Signal-anchor</keyword>
<evidence type="ECO:0000313" key="10">
    <source>
        <dbReference type="EMBL" id="NWR60856.1"/>
    </source>
</evidence>
<evidence type="ECO:0000256" key="9">
    <source>
        <dbReference type="ARBA" id="ARBA00023136"/>
    </source>
</evidence>
<dbReference type="GO" id="GO:0016758">
    <property type="term" value="F:hexosyltransferase activity"/>
    <property type="evidence" value="ECO:0007669"/>
    <property type="project" value="InterPro"/>
</dbReference>
<keyword evidence="11" id="KW-1185">Reference proteome</keyword>
<organism evidence="10 11">
    <name type="scientific">Bucorvus abyssinicus</name>
    <name type="common">Northern ground-hornbill</name>
    <name type="synonym">Abyssinian ground-hornbill</name>
    <dbReference type="NCBI Taxonomy" id="153643"/>
    <lineage>
        <taxon>Eukaryota</taxon>
        <taxon>Metazoa</taxon>
        <taxon>Chordata</taxon>
        <taxon>Craniata</taxon>
        <taxon>Vertebrata</taxon>
        <taxon>Euteleostomi</taxon>
        <taxon>Archelosauria</taxon>
        <taxon>Archosauria</taxon>
        <taxon>Dinosauria</taxon>
        <taxon>Saurischia</taxon>
        <taxon>Theropoda</taxon>
        <taxon>Coelurosauria</taxon>
        <taxon>Aves</taxon>
        <taxon>Neognathae</taxon>
        <taxon>Neoaves</taxon>
        <taxon>Telluraves</taxon>
        <taxon>Coraciimorphae</taxon>
        <taxon>Bucerotiformes</taxon>
        <taxon>Bucorvidae</taxon>
        <taxon>Bucorvus</taxon>
    </lineage>
</organism>
<dbReference type="GO" id="GO:0000139">
    <property type="term" value="C:Golgi membrane"/>
    <property type="evidence" value="ECO:0007669"/>
    <property type="project" value="UniProtKB-SubCell"/>
</dbReference>
<proteinExistence type="inferred from homology"/>
<dbReference type="Pfam" id="PF01762">
    <property type="entry name" value="Galactosyl_T"/>
    <property type="match status" value="1"/>
</dbReference>
<name>A0A7K4YPI8_BUCAB</name>
<dbReference type="InterPro" id="IPR002659">
    <property type="entry name" value="Glyco_trans_31"/>
</dbReference>
<evidence type="ECO:0000313" key="11">
    <source>
        <dbReference type="Proteomes" id="UP000551127"/>
    </source>
</evidence>
<keyword evidence="7" id="KW-1133">Transmembrane helix</keyword>
<evidence type="ECO:0000256" key="4">
    <source>
        <dbReference type="ARBA" id="ARBA00022679"/>
    </source>
</evidence>
<reference evidence="10 11" key="1">
    <citation type="submission" date="2019-09" db="EMBL/GenBank/DDBJ databases">
        <title>Bird 10,000 Genomes (B10K) Project - Family phase.</title>
        <authorList>
            <person name="Zhang G."/>
        </authorList>
    </citation>
    <scope>NUCLEOTIDE SEQUENCE [LARGE SCALE GENOMIC DNA]</scope>
    <source>
        <strain evidence="10">B10K-DU-012-80</strain>
    </source>
</reference>
<comment type="caution">
    <text evidence="10">The sequence shown here is derived from an EMBL/GenBank/DDBJ whole genome shotgun (WGS) entry which is preliminary data.</text>
</comment>